<sequence length="426" mass="47800">MSNLGYLFLRDNELSGNVPEQFLNGCTSLNILMMDNNHLSGTLLSGIGKLSLRILTAARNNFEGAMTKENCQFSFEILDLRHNKFSGPIPSCFPIPLYYLFLQGNSFTGTTETLLNFSGMSAMDLSDNKFSGTIQIPYRLYNMRYLLLAGNQFHGQIPSQICELQTIDILDLSRNNFTGSIPPCLNNMSFGKTYFSSQYSQGYRLTPYSAIPDFTEVQLVTKGFSLSYKGATLEYMSGLDFSSNQLTGEIPHQIEDLFALHALNLSHNNLNGPIPQSFQKLESIESLDLSNNNLSGQIPVQLEDLHSLSVFNVSYNNLSGRAPEKGQFGTFGESSYKGNPYLTWSISNRGNATLSPIPTPLNDGNKNDSAIDFTSFYWSFAASFGTVLIMLATILWINPYWRRAWFYFIQVCLHKCFGQFIDNAFY</sequence>
<name>A0AAN9I9K8_CLITE</name>
<dbReference type="InterPro" id="IPR032675">
    <property type="entry name" value="LRR_dom_sf"/>
</dbReference>
<keyword evidence="8" id="KW-0325">Glycoprotein</keyword>
<dbReference type="Pfam" id="PF13855">
    <property type="entry name" value="LRR_8"/>
    <property type="match status" value="1"/>
</dbReference>
<dbReference type="Proteomes" id="UP001359559">
    <property type="component" value="Unassembled WGS sequence"/>
</dbReference>
<comment type="subcellular location">
    <subcellularLocation>
        <location evidence="1">Membrane</location>
        <topology evidence="1">Single-pass membrane protein</topology>
    </subcellularLocation>
</comment>
<keyword evidence="11" id="KW-1185">Reference proteome</keyword>
<gene>
    <name evidence="10" type="ORF">RJT34_29311</name>
</gene>
<dbReference type="PRINTS" id="PR00019">
    <property type="entry name" value="LEURICHRPT"/>
</dbReference>
<keyword evidence="3" id="KW-0433">Leucine-rich repeat</keyword>
<evidence type="ECO:0000256" key="5">
    <source>
        <dbReference type="ARBA" id="ARBA00022737"/>
    </source>
</evidence>
<dbReference type="GO" id="GO:0016020">
    <property type="term" value="C:membrane"/>
    <property type="evidence" value="ECO:0007669"/>
    <property type="project" value="UniProtKB-SubCell"/>
</dbReference>
<dbReference type="PANTHER" id="PTHR48062">
    <property type="entry name" value="RECEPTOR-LIKE PROTEIN 14"/>
    <property type="match status" value="1"/>
</dbReference>
<evidence type="ECO:0000256" key="8">
    <source>
        <dbReference type="ARBA" id="ARBA00023180"/>
    </source>
</evidence>
<dbReference type="EMBL" id="JAYKXN010000007">
    <property type="protein sequence ID" value="KAK7272603.1"/>
    <property type="molecule type" value="Genomic_DNA"/>
</dbReference>
<evidence type="ECO:0000256" key="1">
    <source>
        <dbReference type="ARBA" id="ARBA00004167"/>
    </source>
</evidence>
<dbReference type="FunFam" id="3.80.10.10:FF:000111">
    <property type="entry name" value="LRR receptor-like serine/threonine-protein kinase ERECTA"/>
    <property type="match status" value="1"/>
</dbReference>
<feature type="transmembrane region" description="Helical" evidence="9">
    <location>
        <begin position="376"/>
        <end position="397"/>
    </location>
</feature>
<dbReference type="AlphaFoldDB" id="A0AAN9I9K8"/>
<comment type="caution">
    <text evidence="10">The sequence shown here is derived from an EMBL/GenBank/DDBJ whole genome shotgun (WGS) entry which is preliminary data.</text>
</comment>
<reference evidence="10 11" key="1">
    <citation type="submission" date="2024-01" db="EMBL/GenBank/DDBJ databases">
        <title>The genomes of 5 underutilized Papilionoideae crops provide insights into root nodulation and disease resistance.</title>
        <authorList>
            <person name="Yuan L."/>
        </authorList>
    </citation>
    <scope>NUCLEOTIDE SEQUENCE [LARGE SCALE GENOMIC DNA]</scope>
    <source>
        <strain evidence="10">LY-2023</strain>
        <tissue evidence="10">Leaf</tissue>
    </source>
</reference>
<evidence type="ECO:0000256" key="9">
    <source>
        <dbReference type="SAM" id="Phobius"/>
    </source>
</evidence>
<keyword evidence="7 9" id="KW-0472">Membrane</keyword>
<dbReference type="Pfam" id="PF00560">
    <property type="entry name" value="LRR_1"/>
    <property type="match status" value="4"/>
</dbReference>
<evidence type="ECO:0000256" key="6">
    <source>
        <dbReference type="ARBA" id="ARBA00022989"/>
    </source>
</evidence>
<evidence type="ECO:0000256" key="7">
    <source>
        <dbReference type="ARBA" id="ARBA00023136"/>
    </source>
</evidence>
<dbReference type="SUPFAM" id="SSF52058">
    <property type="entry name" value="L domain-like"/>
    <property type="match status" value="1"/>
</dbReference>
<evidence type="ECO:0000313" key="11">
    <source>
        <dbReference type="Proteomes" id="UP001359559"/>
    </source>
</evidence>
<dbReference type="Gene3D" id="3.80.10.10">
    <property type="entry name" value="Ribonuclease Inhibitor"/>
    <property type="match status" value="3"/>
</dbReference>
<evidence type="ECO:0000256" key="3">
    <source>
        <dbReference type="ARBA" id="ARBA00022614"/>
    </source>
</evidence>
<comment type="similarity">
    <text evidence="2">Belongs to the RLP family.</text>
</comment>
<dbReference type="InterPro" id="IPR051502">
    <property type="entry name" value="RLP_Defense_Trigger"/>
</dbReference>
<organism evidence="10 11">
    <name type="scientific">Clitoria ternatea</name>
    <name type="common">Butterfly pea</name>
    <dbReference type="NCBI Taxonomy" id="43366"/>
    <lineage>
        <taxon>Eukaryota</taxon>
        <taxon>Viridiplantae</taxon>
        <taxon>Streptophyta</taxon>
        <taxon>Embryophyta</taxon>
        <taxon>Tracheophyta</taxon>
        <taxon>Spermatophyta</taxon>
        <taxon>Magnoliopsida</taxon>
        <taxon>eudicotyledons</taxon>
        <taxon>Gunneridae</taxon>
        <taxon>Pentapetalae</taxon>
        <taxon>rosids</taxon>
        <taxon>fabids</taxon>
        <taxon>Fabales</taxon>
        <taxon>Fabaceae</taxon>
        <taxon>Papilionoideae</taxon>
        <taxon>50 kb inversion clade</taxon>
        <taxon>NPAAA clade</taxon>
        <taxon>indigoferoid/millettioid clade</taxon>
        <taxon>Phaseoleae</taxon>
        <taxon>Clitoria</taxon>
    </lineage>
</organism>
<proteinExistence type="inferred from homology"/>
<protein>
    <submittedName>
        <fullName evidence="10">Uncharacterized protein</fullName>
    </submittedName>
</protein>
<evidence type="ECO:0000256" key="2">
    <source>
        <dbReference type="ARBA" id="ARBA00009592"/>
    </source>
</evidence>
<dbReference type="PANTHER" id="PTHR48062:SF67">
    <property type="entry name" value="LEUCINE-RICH REPEAT-CONTAINING N-TERMINAL PLANT-TYPE DOMAIN-CONTAINING PROTEIN"/>
    <property type="match status" value="1"/>
</dbReference>
<keyword evidence="5" id="KW-0677">Repeat</keyword>
<dbReference type="InterPro" id="IPR001611">
    <property type="entry name" value="Leu-rich_rpt"/>
</dbReference>
<keyword evidence="4 9" id="KW-0812">Transmembrane</keyword>
<accession>A0AAN9I9K8</accession>
<evidence type="ECO:0000313" key="10">
    <source>
        <dbReference type="EMBL" id="KAK7272603.1"/>
    </source>
</evidence>
<keyword evidence="6 9" id="KW-1133">Transmembrane helix</keyword>
<evidence type="ECO:0000256" key="4">
    <source>
        <dbReference type="ARBA" id="ARBA00022692"/>
    </source>
</evidence>